<evidence type="ECO:0000256" key="4">
    <source>
        <dbReference type="ARBA" id="ARBA00022605"/>
    </source>
</evidence>
<dbReference type="PATRIC" id="fig|1423812.3.peg.2708"/>
<dbReference type="InterPro" id="IPR045186">
    <property type="entry name" value="Indole-3-glycerol_P_synth"/>
</dbReference>
<evidence type="ECO:0000256" key="2">
    <source>
        <dbReference type="ARBA" id="ARBA00004696"/>
    </source>
</evidence>
<dbReference type="InterPro" id="IPR013785">
    <property type="entry name" value="Aldolase_TIM"/>
</dbReference>
<evidence type="ECO:0000259" key="10">
    <source>
        <dbReference type="Pfam" id="PF00218"/>
    </source>
</evidence>
<dbReference type="PANTHER" id="PTHR22854:SF2">
    <property type="entry name" value="INDOLE-3-GLYCEROL-PHOSPHATE SYNTHASE"/>
    <property type="match status" value="1"/>
</dbReference>
<dbReference type="PANTHER" id="PTHR22854">
    <property type="entry name" value="TRYPTOPHAN BIOSYNTHESIS PROTEIN"/>
    <property type="match status" value="1"/>
</dbReference>
<dbReference type="CDD" id="cd00331">
    <property type="entry name" value="IGPS"/>
    <property type="match status" value="1"/>
</dbReference>
<evidence type="ECO:0000256" key="6">
    <source>
        <dbReference type="ARBA" id="ARBA00022822"/>
    </source>
</evidence>
<dbReference type="EC" id="4.1.1.48" evidence="9"/>
<comment type="similarity">
    <text evidence="3 9">Belongs to the TrpC family.</text>
</comment>
<keyword evidence="4 9" id="KW-0028">Amino-acid biosynthesis</keyword>
<evidence type="ECO:0000313" key="11">
    <source>
        <dbReference type="EMBL" id="KRL37710.1"/>
    </source>
</evidence>
<evidence type="ECO:0000256" key="7">
    <source>
        <dbReference type="ARBA" id="ARBA00023141"/>
    </source>
</evidence>
<dbReference type="NCBIfam" id="NF001377">
    <property type="entry name" value="PRK00278.2-4"/>
    <property type="match status" value="1"/>
</dbReference>
<dbReference type="InterPro" id="IPR001468">
    <property type="entry name" value="Indole-3-GlycerolPSynthase_CS"/>
</dbReference>
<accession>A0A0R1PZM1</accession>
<gene>
    <name evidence="9" type="primary">trpC</name>
    <name evidence="11" type="ORF">FD20_GL002550</name>
</gene>
<dbReference type="Pfam" id="PF00218">
    <property type="entry name" value="IGPS"/>
    <property type="match status" value="1"/>
</dbReference>
<dbReference type="OrthoDB" id="9804217at2"/>
<dbReference type="UniPathway" id="UPA00035">
    <property type="reaction ID" value="UER00043"/>
</dbReference>
<dbReference type="GO" id="GO:0004640">
    <property type="term" value="F:phosphoribosylanthranilate isomerase activity"/>
    <property type="evidence" value="ECO:0007669"/>
    <property type="project" value="TreeGrafter"/>
</dbReference>
<feature type="domain" description="Indole-3-glycerol phosphate synthase" evidence="10">
    <location>
        <begin position="3"/>
        <end position="255"/>
    </location>
</feature>
<sequence length="263" mass="29169">MILDELVQSTRRNMQARQKVLNIDALMRQVATIPLNKNFLFEKKLAADSLSIIAEVKKASPSKGVLVNHFSYMQIAEEYAAAGATAISVLTEKDHFQGNLKFLQEIAASTSTPLLRKDFTIDPYMIYEAKANGASIILLIVAILTNQQLKSFLRLANTLGMSAIVEVHNKNEIDRALAAHARIIGINNRNLKTFDVSLQTTIQLQKYVPSNVLLISESGIKKKQDISKLKQAGVNGVLIGEYLMHSTNKKALITSLRKVDHLD</sequence>
<evidence type="ECO:0000256" key="1">
    <source>
        <dbReference type="ARBA" id="ARBA00001633"/>
    </source>
</evidence>
<dbReference type="PROSITE" id="PS00614">
    <property type="entry name" value="IGPS"/>
    <property type="match status" value="1"/>
</dbReference>
<organism evidence="11 12">
    <name type="scientific">Liquorilactobacillus uvarum DSM 19971</name>
    <dbReference type="NCBI Taxonomy" id="1423812"/>
    <lineage>
        <taxon>Bacteria</taxon>
        <taxon>Bacillati</taxon>
        <taxon>Bacillota</taxon>
        <taxon>Bacilli</taxon>
        <taxon>Lactobacillales</taxon>
        <taxon>Lactobacillaceae</taxon>
        <taxon>Liquorilactobacillus</taxon>
    </lineage>
</organism>
<reference evidence="11 12" key="1">
    <citation type="journal article" date="2015" name="Genome Announc.">
        <title>Expanding the biotechnology potential of lactobacilli through comparative genomics of 213 strains and associated genera.</title>
        <authorList>
            <person name="Sun Z."/>
            <person name="Harris H.M."/>
            <person name="McCann A."/>
            <person name="Guo C."/>
            <person name="Argimon S."/>
            <person name="Zhang W."/>
            <person name="Yang X."/>
            <person name="Jeffery I.B."/>
            <person name="Cooney J.C."/>
            <person name="Kagawa T.F."/>
            <person name="Liu W."/>
            <person name="Song Y."/>
            <person name="Salvetti E."/>
            <person name="Wrobel A."/>
            <person name="Rasinkangas P."/>
            <person name="Parkhill J."/>
            <person name="Rea M.C."/>
            <person name="O'Sullivan O."/>
            <person name="Ritari J."/>
            <person name="Douillard F.P."/>
            <person name="Paul Ross R."/>
            <person name="Yang R."/>
            <person name="Briner A.E."/>
            <person name="Felis G.E."/>
            <person name="de Vos W.M."/>
            <person name="Barrangou R."/>
            <person name="Klaenhammer T.R."/>
            <person name="Caufield P.W."/>
            <person name="Cui Y."/>
            <person name="Zhang H."/>
            <person name="O'Toole P.W."/>
        </authorList>
    </citation>
    <scope>NUCLEOTIDE SEQUENCE [LARGE SCALE GENOMIC DNA]</scope>
    <source>
        <strain evidence="11 12">DSM 19971</strain>
    </source>
</reference>
<dbReference type="GO" id="GO:0004425">
    <property type="term" value="F:indole-3-glycerol-phosphate synthase activity"/>
    <property type="evidence" value="ECO:0007669"/>
    <property type="project" value="UniProtKB-UniRule"/>
</dbReference>
<dbReference type="HAMAP" id="MF_00134_B">
    <property type="entry name" value="IGPS_B"/>
    <property type="match status" value="1"/>
</dbReference>
<dbReference type="FunFam" id="3.20.20.70:FF:000024">
    <property type="entry name" value="Indole-3-glycerol phosphate synthase"/>
    <property type="match status" value="1"/>
</dbReference>
<keyword evidence="6 9" id="KW-0822">Tryptophan biosynthesis</keyword>
<name>A0A0R1PZM1_9LACO</name>
<dbReference type="EMBL" id="AZEG01000009">
    <property type="protein sequence ID" value="KRL37710.1"/>
    <property type="molecule type" value="Genomic_DNA"/>
</dbReference>
<keyword evidence="7 9" id="KW-0057">Aromatic amino acid biosynthesis</keyword>
<comment type="catalytic activity">
    <reaction evidence="1 9">
        <text>1-(2-carboxyphenylamino)-1-deoxy-D-ribulose 5-phosphate + H(+) = (1S,2R)-1-C-(indol-3-yl)glycerol 3-phosphate + CO2 + H2O</text>
        <dbReference type="Rhea" id="RHEA:23476"/>
        <dbReference type="ChEBI" id="CHEBI:15377"/>
        <dbReference type="ChEBI" id="CHEBI:15378"/>
        <dbReference type="ChEBI" id="CHEBI:16526"/>
        <dbReference type="ChEBI" id="CHEBI:58613"/>
        <dbReference type="ChEBI" id="CHEBI:58866"/>
        <dbReference type="EC" id="4.1.1.48"/>
    </reaction>
</comment>
<dbReference type="RefSeq" id="WP_057736720.1">
    <property type="nucleotide sequence ID" value="NZ_AZEG01000009.1"/>
</dbReference>
<comment type="caution">
    <text evidence="11">The sequence shown here is derived from an EMBL/GenBank/DDBJ whole genome shotgun (WGS) entry which is preliminary data.</text>
</comment>
<evidence type="ECO:0000256" key="3">
    <source>
        <dbReference type="ARBA" id="ARBA00008737"/>
    </source>
</evidence>
<keyword evidence="12" id="KW-1185">Reference proteome</keyword>
<evidence type="ECO:0000256" key="8">
    <source>
        <dbReference type="ARBA" id="ARBA00023239"/>
    </source>
</evidence>
<dbReference type="GO" id="GO:0000162">
    <property type="term" value="P:L-tryptophan biosynthetic process"/>
    <property type="evidence" value="ECO:0007669"/>
    <property type="project" value="UniProtKB-UniRule"/>
</dbReference>
<dbReference type="InterPro" id="IPR011060">
    <property type="entry name" value="RibuloseP-bd_barrel"/>
</dbReference>
<dbReference type="STRING" id="1423812.FD20_GL002550"/>
<dbReference type="SUPFAM" id="SSF51366">
    <property type="entry name" value="Ribulose-phoshate binding barrel"/>
    <property type="match status" value="1"/>
</dbReference>
<dbReference type="InterPro" id="IPR013798">
    <property type="entry name" value="Indole-3-glycerol_P_synth_dom"/>
</dbReference>
<evidence type="ECO:0000313" key="12">
    <source>
        <dbReference type="Proteomes" id="UP000051155"/>
    </source>
</evidence>
<keyword evidence="5 9" id="KW-0210">Decarboxylase</keyword>
<comment type="pathway">
    <text evidence="2 9">Amino-acid biosynthesis; L-tryptophan biosynthesis; L-tryptophan from chorismate: step 4/5.</text>
</comment>
<evidence type="ECO:0000256" key="5">
    <source>
        <dbReference type="ARBA" id="ARBA00022793"/>
    </source>
</evidence>
<keyword evidence="8 9" id="KW-0456">Lyase</keyword>
<dbReference type="Proteomes" id="UP000051155">
    <property type="component" value="Unassembled WGS sequence"/>
</dbReference>
<protein>
    <recommendedName>
        <fullName evidence="9">Indole-3-glycerol phosphate synthase</fullName>
        <shortName evidence="9">IGPS</shortName>
        <ecNumber evidence="9">4.1.1.48</ecNumber>
    </recommendedName>
</protein>
<dbReference type="AlphaFoldDB" id="A0A0R1PZM1"/>
<proteinExistence type="inferred from homology"/>
<dbReference type="Gene3D" id="3.20.20.70">
    <property type="entry name" value="Aldolase class I"/>
    <property type="match status" value="1"/>
</dbReference>
<evidence type="ECO:0000256" key="9">
    <source>
        <dbReference type="HAMAP-Rule" id="MF_00134"/>
    </source>
</evidence>